<dbReference type="Proteomes" id="UP000318080">
    <property type="component" value="Unassembled WGS sequence"/>
</dbReference>
<dbReference type="Pfam" id="PF17173">
    <property type="entry name" value="DUF5129"/>
    <property type="match status" value="1"/>
</dbReference>
<protein>
    <submittedName>
        <fullName evidence="4">DUF5129 domain-containing protein</fullName>
    </submittedName>
</protein>
<keyword evidence="5" id="KW-1185">Reference proteome</keyword>
<sequence length="448" mass="48028">MRILPTLAAASLLFLGPAAPAFAVEPSTVTVDDQADLLTSEEESQLKEDASNVTLPESVTAIDFVTFESNDDNLNDTVRFYTGDHGLHDASGEKYADGHLIVAVGMDPRRMGVYAGEDVAGDLNLRDEKRLEAITDEMRGLLADEKYKDGMLRGVQAAADTNLTAKDSNDGLVGGIIGGTFGVLGLGAAGTAIAATRKKKAKKAREDWDYILAHHGDIAQRLDQINVRAHSLSSPLANDTLRAQWEDVRREFLAAHASMPTAPADDKEFRAKASELADARSAVEAAVNAEANIEELARMEHGNTEVRRRELTDLHEDVLAATTKAEGDLKGKLEVLDARVLELRKYIDAPDFMDTYAGILGDYKVLIDALQDQLYAASNIEREDHSAATLADAAWRPGVGSYYVPYVVINDWHQSDVAAHAQASSDSGGVSTGYSSGGFSGSGGSSSF</sequence>
<dbReference type="EMBL" id="VHIR01000004">
    <property type="protein sequence ID" value="TQE44025.1"/>
    <property type="molecule type" value="Genomic_DNA"/>
</dbReference>
<evidence type="ECO:0000259" key="3">
    <source>
        <dbReference type="Pfam" id="PF17173"/>
    </source>
</evidence>
<dbReference type="AlphaFoldDB" id="A0A540R8F7"/>
<keyword evidence="1" id="KW-0812">Transmembrane</keyword>
<reference evidence="4 5" key="1">
    <citation type="submission" date="2019-06" db="EMBL/GenBank/DDBJ databases">
        <title>Draft genome of C. phoceense Strain 272.</title>
        <authorList>
            <person name="Pacheco L.G.C."/>
            <person name="Barberis C.M."/>
            <person name="Almuzara M.N."/>
            <person name="Traglia G.M."/>
            <person name="Santos C.S."/>
            <person name="Rocha D.J.P.G."/>
            <person name="Aguiar E.R.G.R."/>
            <person name="Vay C.A."/>
        </authorList>
    </citation>
    <scope>NUCLEOTIDE SEQUENCE [LARGE SCALE GENOMIC DNA]</scope>
    <source>
        <strain evidence="4 5">272</strain>
    </source>
</reference>
<feature type="domain" description="DUF5129" evidence="3">
    <location>
        <begin position="42"/>
        <end position="286"/>
    </location>
</feature>
<evidence type="ECO:0000313" key="4">
    <source>
        <dbReference type="EMBL" id="TQE44025.1"/>
    </source>
</evidence>
<feature type="chain" id="PRO_5022193879" evidence="2">
    <location>
        <begin position="24"/>
        <end position="448"/>
    </location>
</feature>
<proteinExistence type="predicted"/>
<evidence type="ECO:0000256" key="1">
    <source>
        <dbReference type="SAM" id="Phobius"/>
    </source>
</evidence>
<dbReference type="RefSeq" id="WP_066493538.1">
    <property type="nucleotide sequence ID" value="NZ_JADPQA010000001.1"/>
</dbReference>
<evidence type="ECO:0000313" key="5">
    <source>
        <dbReference type="Proteomes" id="UP000318080"/>
    </source>
</evidence>
<keyword evidence="1" id="KW-1133">Transmembrane helix</keyword>
<dbReference type="GeneID" id="79851627"/>
<feature type="transmembrane region" description="Helical" evidence="1">
    <location>
        <begin position="172"/>
        <end position="195"/>
    </location>
</feature>
<evidence type="ECO:0000256" key="2">
    <source>
        <dbReference type="SAM" id="SignalP"/>
    </source>
</evidence>
<keyword evidence="2" id="KW-0732">Signal</keyword>
<dbReference type="STRING" id="1686286.GCA_900092335_00269"/>
<feature type="signal peptide" evidence="2">
    <location>
        <begin position="1"/>
        <end position="23"/>
    </location>
</feature>
<comment type="caution">
    <text evidence="4">The sequence shown here is derived from an EMBL/GenBank/DDBJ whole genome shotgun (WGS) entry which is preliminary data.</text>
</comment>
<accession>A0A540R8F7</accession>
<name>A0A540R8F7_9CORY</name>
<dbReference type="InterPro" id="IPR033435">
    <property type="entry name" value="DUF5129"/>
</dbReference>
<organism evidence="4 5">
    <name type="scientific">Corynebacterium phoceense</name>
    <dbReference type="NCBI Taxonomy" id="1686286"/>
    <lineage>
        <taxon>Bacteria</taxon>
        <taxon>Bacillati</taxon>
        <taxon>Actinomycetota</taxon>
        <taxon>Actinomycetes</taxon>
        <taxon>Mycobacteriales</taxon>
        <taxon>Corynebacteriaceae</taxon>
        <taxon>Corynebacterium</taxon>
    </lineage>
</organism>
<gene>
    <name evidence="4" type="ORF">EJK80_04210</name>
</gene>
<dbReference type="Gene3D" id="3.10.310.50">
    <property type="match status" value="1"/>
</dbReference>
<keyword evidence="1" id="KW-0472">Membrane</keyword>